<evidence type="ECO:0000256" key="1">
    <source>
        <dbReference type="SAM" id="MobiDB-lite"/>
    </source>
</evidence>
<accession>A0ABS8UT16</accession>
<gene>
    <name evidence="2" type="ORF">HAX54_020199</name>
</gene>
<name>A0ABS8UT16_DATST</name>
<protein>
    <submittedName>
        <fullName evidence="2">Uncharacterized protein</fullName>
    </submittedName>
</protein>
<sequence length="192" mass="21049">MKSMGRAIVVKRKAFKFPNFISLLTLFGQLYAKAGFPYFPYKQPSSSTGGEVPPKGFSPLPSSSRTNGMLNLADMTHFHENQLKKLSINLLALIQKSVKSVMKDVFDSLNNMGSRVYVVEGAFSSLRAGLRELKNRAPIVDPDLSFLDEAMAASQTTRGPIDELLAGLGENDEAEHDDDSCKDEVADDDGKE</sequence>
<feature type="compositionally biased region" description="Acidic residues" evidence="1">
    <location>
        <begin position="170"/>
        <end position="181"/>
    </location>
</feature>
<evidence type="ECO:0000313" key="2">
    <source>
        <dbReference type="EMBL" id="MCD9561199.1"/>
    </source>
</evidence>
<organism evidence="2 3">
    <name type="scientific">Datura stramonium</name>
    <name type="common">Jimsonweed</name>
    <name type="synonym">Common thornapple</name>
    <dbReference type="NCBI Taxonomy" id="4076"/>
    <lineage>
        <taxon>Eukaryota</taxon>
        <taxon>Viridiplantae</taxon>
        <taxon>Streptophyta</taxon>
        <taxon>Embryophyta</taxon>
        <taxon>Tracheophyta</taxon>
        <taxon>Spermatophyta</taxon>
        <taxon>Magnoliopsida</taxon>
        <taxon>eudicotyledons</taxon>
        <taxon>Gunneridae</taxon>
        <taxon>Pentapetalae</taxon>
        <taxon>asterids</taxon>
        <taxon>lamiids</taxon>
        <taxon>Solanales</taxon>
        <taxon>Solanaceae</taxon>
        <taxon>Solanoideae</taxon>
        <taxon>Datureae</taxon>
        <taxon>Datura</taxon>
    </lineage>
</organism>
<dbReference type="EMBL" id="JACEIK010002442">
    <property type="protein sequence ID" value="MCD9561199.1"/>
    <property type="molecule type" value="Genomic_DNA"/>
</dbReference>
<evidence type="ECO:0000313" key="3">
    <source>
        <dbReference type="Proteomes" id="UP000823775"/>
    </source>
</evidence>
<feature type="compositionally biased region" description="Basic and acidic residues" evidence="1">
    <location>
        <begin position="182"/>
        <end position="192"/>
    </location>
</feature>
<dbReference type="Proteomes" id="UP000823775">
    <property type="component" value="Unassembled WGS sequence"/>
</dbReference>
<feature type="region of interest" description="Disordered" evidence="1">
    <location>
        <begin position="166"/>
        <end position="192"/>
    </location>
</feature>
<keyword evidence="3" id="KW-1185">Reference proteome</keyword>
<comment type="caution">
    <text evidence="2">The sequence shown here is derived from an EMBL/GenBank/DDBJ whole genome shotgun (WGS) entry which is preliminary data.</text>
</comment>
<reference evidence="2 3" key="1">
    <citation type="journal article" date="2021" name="BMC Genomics">
        <title>Datura genome reveals duplications of psychoactive alkaloid biosynthetic genes and high mutation rate following tissue culture.</title>
        <authorList>
            <person name="Rajewski A."/>
            <person name="Carter-House D."/>
            <person name="Stajich J."/>
            <person name="Litt A."/>
        </authorList>
    </citation>
    <scope>NUCLEOTIDE SEQUENCE [LARGE SCALE GENOMIC DNA]</scope>
    <source>
        <strain evidence="2">AR-01</strain>
    </source>
</reference>
<proteinExistence type="predicted"/>